<name>A0A926S7T1_9HYPH</name>
<dbReference type="InterPro" id="IPR032710">
    <property type="entry name" value="NTF2-like_dom_sf"/>
</dbReference>
<protein>
    <submittedName>
        <fullName evidence="1">Nuclear transport factor 2 family protein</fullName>
    </submittedName>
</protein>
<dbReference type="AlphaFoldDB" id="A0A926S7T1"/>
<gene>
    <name evidence="1" type="ORF">HK439_16560</name>
</gene>
<dbReference type="RefSeq" id="WP_190292640.1">
    <property type="nucleotide sequence ID" value="NZ_JABFCZ010000018.1"/>
</dbReference>
<evidence type="ECO:0000313" key="1">
    <source>
        <dbReference type="EMBL" id="MBD1547882.1"/>
    </source>
</evidence>
<organism evidence="1 2">
    <name type="scientific">Roseibium aggregatum</name>
    <dbReference type="NCBI Taxonomy" id="187304"/>
    <lineage>
        <taxon>Bacteria</taxon>
        <taxon>Pseudomonadati</taxon>
        <taxon>Pseudomonadota</taxon>
        <taxon>Alphaproteobacteria</taxon>
        <taxon>Hyphomicrobiales</taxon>
        <taxon>Stappiaceae</taxon>
        <taxon>Roseibium</taxon>
    </lineage>
</organism>
<accession>A0A926S7T1</accession>
<dbReference type="Gene3D" id="3.10.450.50">
    <property type="match status" value="1"/>
</dbReference>
<sequence length="142" mass="16036">MGIHDFMAAYKRVWEGQDKQGFAALFVDGGRYWNTPFQVQTGAEELAAYWARIELQRDIALSYEVLAETPRGGIAHWHVSYQVASEELFRIWAASTGTGLPDRKPGDPLPRLTLDGLLKADFAPDGRAEEVRIWWHSIADMS</sequence>
<dbReference type="Proteomes" id="UP000598467">
    <property type="component" value="Unassembled WGS sequence"/>
</dbReference>
<reference evidence="1" key="1">
    <citation type="submission" date="2020-05" db="EMBL/GenBank/DDBJ databases">
        <title>Identification of trans-AT polyketide cluster in two marine bacteria, producers of a novel glutaramide-containing polyketide sesbanimide D and analogs.</title>
        <authorList>
            <person name="Kacar D."/>
            <person name="Rodriguez P."/>
            <person name="Canedo L."/>
            <person name="Gonzalez E."/>
            <person name="Galan B."/>
            <person name="De La Calle F."/>
            <person name="Garcia J.L."/>
        </authorList>
    </citation>
    <scope>NUCLEOTIDE SEQUENCE</scope>
    <source>
        <strain evidence="1">PHM038</strain>
    </source>
</reference>
<proteinExistence type="predicted"/>
<comment type="caution">
    <text evidence="1">The sequence shown here is derived from an EMBL/GenBank/DDBJ whole genome shotgun (WGS) entry which is preliminary data.</text>
</comment>
<evidence type="ECO:0000313" key="2">
    <source>
        <dbReference type="Proteomes" id="UP000598467"/>
    </source>
</evidence>
<dbReference type="EMBL" id="JABFCZ010000018">
    <property type="protein sequence ID" value="MBD1547882.1"/>
    <property type="molecule type" value="Genomic_DNA"/>
</dbReference>
<dbReference type="SUPFAM" id="SSF54427">
    <property type="entry name" value="NTF2-like"/>
    <property type="match status" value="1"/>
</dbReference>